<sequence length="126" mass="14530">MASFNHVTSSGQYESEVWKCSDLCFLFFHSEFKRFLFCSGRVDDDGDEVDDLGYDARLARQWKQRRIAYQDFKLNYGGKLAPVKRMGTSGDELIENESANDDAYNNNDNNACSDMDPQHNNNFPVY</sequence>
<keyword evidence="3" id="KW-1185">Reference proteome</keyword>
<name>A0A6A6LAN5_HEVBR</name>
<dbReference type="Proteomes" id="UP000467840">
    <property type="component" value="Chromosome 18"/>
</dbReference>
<comment type="caution">
    <text evidence="2">The sequence shown here is derived from an EMBL/GenBank/DDBJ whole genome shotgun (WGS) entry which is preliminary data.</text>
</comment>
<gene>
    <name evidence="2" type="ORF">GH714_001145</name>
</gene>
<accession>A0A6A6LAN5</accession>
<feature type="compositionally biased region" description="Low complexity" evidence="1">
    <location>
        <begin position="101"/>
        <end position="111"/>
    </location>
</feature>
<dbReference type="EMBL" id="JAAGAX010000012">
    <property type="protein sequence ID" value="KAF2296679.1"/>
    <property type="molecule type" value="Genomic_DNA"/>
</dbReference>
<evidence type="ECO:0000313" key="2">
    <source>
        <dbReference type="EMBL" id="KAF2296679.1"/>
    </source>
</evidence>
<evidence type="ECO:0000313" key="3">
    <source>
        <dbReference type="Proteomes" id="UP000467840"/>
    </source>
</evidence>
<feature type="region of interest" description="Disordered" evidence="1">
    <location>
        <begin position="91"/>
        <end position="126"/>
    </location>
</feature>
<evidence type="ECO:0000256" key="1">
    <source>
        <dbReference type="SAM" id="MobiDB-lite"/>
    </source>
</evidence>
<proteinExistence type="predicted"/>
<organism evidence="2 3">
    <name type="scientific">Hevea brasiliensis</name>
    <name type="common">Para rubber tree</name>
    <name type="synonym">Siphonia brasiliensis</name>
    <dbReference type="NCBI Taxonomy" id="3981"/>
    <lineage>
        <taxon>Eukaryota</taxon>
        <taxon>Viridiplantae</taxon>
        <taxon>Streptophyta</taxon>
        <taxon>Embryophyta</taxon>
        <taxon>Tracheophyta</taxon>
        <taxon>Spermatophyta</taxon>
        <taxon>Magnoliopsida</taxon>
        <taxon>eudicotyledons</taxon>
        <taxon>Gunneridae</taxon>
        <taxon>Pentapetalae</taxon>
        <taxon>rosids</taxon>
        <taxon>fabids</taxon>
        <taxon>Malpighiales</taxon>
        <taxon>Euphorbiaceae</taxon>
        <taxon>Crotonoideae</taxon>
        <taxon>Micrandreae</taxon>
        <taxon>Hevea</taxon>
    </lineage>
</organism>
<reference evidence="2 3" key="1">
    <citation type="journal article" date="2020" name="Mol. Plant">
        <title>The Chromosome-Based Rubber Tree Genome Provides New Insights into Spurge Genome Evolution and Rubber Biosynthesis.</title>
        <authorList>
            <person name="Liu J."/>
            <person name="Shi C."/>
            <person name="Shi C.C."/>
            <person name="Li W."/>
            <person name="Zhang Q.J."/>
            <person name="Zhang Y."/>
            <person name="Li K."/>
            <person name="Lu H.F."/>
            <person name="Shi C."/>
            <person name="Zhu S.T."/>
            <person name="Xiao Z.Y."/>
            <person name="Nan H."/>
            <person name="Yue Y."/>
            <person name="Zhu X.G."/>
            <person name="Wu Y."/>
            <person name="Hong X.N."/>
            <person name="Fan G.Y."/>
            <person name="Tong Y."/>
            <person name="Zhang D."/>
            <person name="Mao C.L."/>
            <person name="Liu Y.L."/>
            <person name="Hao S.J."/>
            <person name="Liu W.Q."/>
            <person name="Lv M.Q."/>
            <person name="Zhang H.B."/>
            <person name="Liu Y."/>
            <person name="Hu-Tang G.R."/>
            <person name="Wang J.P."/>
            <person name="Wang J.H."/>
            <person name="Sun Y.H."/>
            <person name="Ni S.B."/>
            <person name="Chen W.B."/>
            <person name="Zhang X.C."/>
            <person name="Jiao Y.N."/>
            <person name="Eichler E.E."/>
            <person name="Li G.H."/>
            <person name="Liu X."/>
            <person name="Gao L.Z."/>
        </authorList>
    </citation>
    <scope>NUCLEOTIDE SEQUENCE [LARGE SCALE GENOMIC DNA]</scope>
    <source>
        <strain evidence="3">cv. GT1</strain>
        <tissue evidence="2">Leaf</tissue>
    </source>
</reference>
<protein>
    <submittedName>
        <fullName evidence="2">Uncharacterized protein</fullName>
    </submittedName>
</protein>
<dbReference type="AlphaFoldDB" id="A0A6A6LAN5"/>